<protein>
    <recommendedName>
        <fullName evidence="1">Gene product 88 domain-containing protein</fullName>
    </recommendedName>
</protein>
<dbReference type="InterPro" id="IPR020290">
    <property type="entry name" value="Gp88"/>
</dbReference>
<evidence type="ECO:0000313" key="3">
    <source>
        <dbReference type="Proteomes" id="UP000225322"/>
    </source>
</evidence>
<feature type="domain" description="Gene product 88" evidence="1">
    <location>
        <begin position="25"/>
        <end position="251"/>
    </location>
</feature>
<dbReference type="Proteomes" id="UP000225322">
    <property type="component" value="Segment"/>
</dbReference>
<proteinExistence type="predicted"/>
<reference evidence="2 3" key="1">
    <citation type="journal article" date="2015" name="Genome Announc.">
        <title>Complete Genome Sequence of Caulobacter crescentus Siphophage Sansa.</title>
        <authorList>
            <person name="Vara L."/>
            <person name="Kane A.A."/>
            <person name="Cahill J.L."/>
            <person name="Rasche E.S."/>
            <person name="Kuty Everett G.F."/>
        </authorList>
    </citation>
    <scope>NUCLEOTIDE SEQUENCE [LARGE SCALE GENOMIC DNA]</scope>
</reference>
<evidence type="ECO:0000259" key="1">
    <source>
        <dbReference type="Pfam" id="PF17338"/>
    </source>
</evidence>
<evidence type="ECO:0000313" key="2">
    <source>
        <dbReference type="EMBL" id="AKU43484.1"/>
    </source>
</evidence>
<accession>A0A0K1LM03</accession>
<name>A0A0K1LM03_9CAUD</name>
<dbReference type="Pfam" id="PF17338">
    <property type="entry name" value="GP88"/>
    <property type="match status" value="1"/>
</dbReference>
<sequence length="267" mass="29343">MVAKNKEGRSTVLDQYRPAHALLTVQTAKTVKGEDLGYASAIMYLQPHTLVSEKSLCPHSSPACRAACLAGAGMNDLPRQVNARTERTRLFVEDRDAFMGKLTTQILDLMAVSTQAGKSLAVRLNGTSDILWERIQTPMGLNIFDLFGNVRFYDYTKIPIHKRDVPANVHLTFSLDEENFDQAVAYLRAGQSVAAVVPAEEKLEDGAWFALGDQQVNVVDGDLHDLRFLDPPGSLVMLKPKGNHIAGTELIQRGLVRRLIMAGRSAA</sequence>
<gene>
    <name evidence="2" type="ORF">CPT_Sansa80</name>
</gene>
<organism evidence="2 3">
    <name type="scientific">Caulobacter phage Sansa</name>
    <dbReference type="NCBI Taxonomy" id="1675600"/>
    <lineage>
        <taxon>Viruses</taxon>
        <taxon>Duplodnaviria</taxon>
        <taxon>Heunggongvirae</taxon>
        <taxon>Uroviricota</taxon>
        <taxon>Caudoviricetes</taxon>
        <taxon>Sansavirus</taxon>
        <taxon>Sansavirus sansa</taxon>
        <taxon>Caulobacter virus Sansa</taxon>
    </lineage>
</organism>
<keyword evidence="3" id="KW-1185">Reference proteome</keyword>
<dbReference type="EMBL" id="KT001913">
    <property type="protein sequence ID" value="AKU43484.1"/>
    <property type="molecule type" value="Genomic_DNA"/>
</dbReference>